<keyword evidence="4" id="KW-0472">Membrane</keyword>
<keyword evidence="4" id="KW-1133">Transmembrane helix</keyword>
<dbReference type="SUPFAM" id="SSF51430">
    <property type="entry name" value="NAD(P)-linked oxidoreductase"/>
    <property type="match status" value="1"/>
</dbReference>
<sequence>MRNKDMRRQRAIVMNPYDERGACIDEISSASLSAGGDITIAASRRRSSSSSSSSSSFTSMIRRHRRRIARLVIALALIFVFHRDRAYKSIERGDGSSTRDGGMMMSTSYTTSERRRADMGNIIYGSKGKGEDTAMFVTSAIHSGFRHIATGGFHVEYDEAGVGVGWKESGIPRHELYLQTLFVSTSVIGYGTRNCNVDASFACPPPSNATIEDQVRSSIESSLSNLQSSYIDAVLVHNFRARLQPYDETIRAWRVLEDYVDRDIVRHLGIVSVHDAEYLTKLYDETRIKPSIIQNRFHSNRGYDINLRPLFRQWGMANQLFWILTGSAGGRVRNNDVVKGIAKKMGGVSPQVLLYSLVLELGGTPLIGSQNISHMREDVDALTRHRIKWEQADLVTMAGQIHKNLIQ</sequence>
<dbReference type="PRINTS" id="PR00069">
    <property type="entry name" value="ALDKETRDTASE"/>
</dbReference>
<reference evidence="6 7" key="1">
    <citation type="submission" date="2024-10" db="EMBL/GenBank/DDBJ databases">
        <title>Updated reference genomes for cyclostephanoid diatoms.</title>
        <authorList>
            <person name="Roberts W.R."/>
            <person name="Alverson A.J."/>
        </authorList>
    </citation>
    <scope>NUCLEOTIDE SEQUENCE [LARGE SCALE GENOMIC DNA]</scope>
    <source>
        <strain evidence="6 7">AJA228-03</strain>
    </source>
</reference>
<gene>
    <name evidence="6" type="ORF">ACHAXA_010225</name>
</gene>
<dbReference type="EMBL" id="JALLPB020000037">
    <property type="protein sequence ID" value="KAL3823465.1"/>
    <property type="molecule type" value="Genomic_DNA"/>
</dbReference>
<evidence type="ECO:0000256" key="4">
    <source>
        <dbReference type="SAM" id="Phobius"/>
    </source>
</evidence>
<dbReference type="Pfam" id="PF00248">
    <property type="entry name" value="Aldo_ket_red"/>
    <property type="match status" value="1"/>
</dbReference>
<proteinExistence type="inferred from homology"/>
<dbReference type="GO" id="GO:0016616">
    <property type="term" value="F:oxidoreductase activity, acting on the CH-OH group of donors, NAD or NADP as acceptor"/>
    <property type="evidence" value="ECO:0007669"/>
    <property type="project" value="UniProtKB-ARBA"/>
</dbReference>
<comment type="caution">
    <text evidence="6">The sequence shown here is derived from an EMBL/GenBank/DDBJ whole genome shotgun (WGS) entry which is preliminary data.</text>
</comment>
<keyword evidence="4" id="KW-0812">Transmembrane</keyword>
<keyword evidence="7" id="KW-1185">Reference proteome</keyword>
<evidence type="ECO:0000256" key="2">
    <source>
        <dbReference type="ARBA" id="ARBA00022857"/>
    </source>
</evidence>
<dbReference type="Gene3D" id="3.20.20.100">
    <property type="entry name" value="NADP-dependent oxidoreductase domain"/>
    <property type="match status" value="1"/>
</dbReference>
<comment type="similarity">
    <text evidence="1">Belongs to the aldo/keto reductase family.</text>
</comment>
<evidence type="ECO:0000256" key="1">
    <source>
        <dbReference type="ARBA" id="ARBA00007905"/>
    </source>
</evidence>
<feature type="transmembrane region" description="Helical" evidence="4">
    <location>
        <begin position="68"/>
        <end position="83"/>
    </location>
</feature>
<evidence type="ECO:0000313" key="7">
    <source>
        <dbReference type="Proteomes" id="UP001530377"/>
    </source>
</evidence>
<dbReference type="AlphaFoldDB" id="A0ABD3SGG8"/>
<feature type="domain" description="NADP-dependent oxidoreductase" evidence="5">
    <location>
        <begin position="137"/>
        <end position="391"/>
    </location>
</feature>
<dbReference type="InterPro" id="IPR023210">
    <property type="entry name" value="NADP_OxRdtase_dom"/>
</dbReference>
<accession>A0ABD3SGG8</accession>
<dbReference type="InterPro" id="IPR036812">
    <property type="entry name" value="NAD(P)_OxRdtase_dom_sf"/>
</dbReference>
<protein>
    <recommendedName>
        <fullName evidence="5">NADP-dependent oxidoreductase domain-containing protein</fullName>
    </recommendedName>
</protein>
<evidence type="ECO:0000259" key="5">
    <source>
        <dbReference type="Pfam" id="PF00248"/>
    </source>
</evidence>
<dbReference type="PANTHER" id="PTHR43827:SF3">
    <property type="entry name" value="NADP-DEPENDENT OXIDOREDUCTASE DOMAIN-CONTAINING PROTEIN"/>
    <property type="match status" value="1"/>
</dbReference>
<dbReference type="InterPro" id="IPR020471">
    <property type="entry name" value="AKR"/>
</dbReference>
<evidence type="ECO:0000256" key="3">
    <source>
        <dbReference type="ARBA" id="ARBA00023002"/>
    </source>
</evidence>
<name>A0ABD3SGG8_9STRA</name>
<keyword evidence="2" id="KW-0521">NADP</keyword>
<dbReference type="PANTHER" id="PTHR43827">
    <property type="entry name" value="2,5-DIKETO-D-GLUCONIC ACID REDUCTASE"/>
    <property type="match status" value="1"/>
</dbReference>
<evidence type="ECO:0000313" key="6">
    <source>
        <dbReference type="EMBL" id="KAL3823465.1"/>
    </source>
</evidence>
<keyword evidence="3" id="KW-0560">Oxidoreductase</keyword>
<dbReference type="Proteomes" id="UP001530377">
    <property type="component" value="Unassembled WGS sequence"/>
</dbReference>
<organism evidence="6 7">
    <name type="scientific">Cyclostephanos tholiformis</name>
    <dbReference type="NCBI Taxonomy" id="382380"/>
    <lineage>
        <taxon>Eukaryota</taxon>
        <taxon>Sar</taxon>
        <taxon>Stramenopiles</taxon>
        <taxon>Ochrophyta</taxon>
        <taxon>Bacillariophyta</taxon>
        <taxon>Coscinodiscophyceae</taxon>
        <taxon>Thalassiosirophycidae</taxon>
        <taxon>Stephanodiscales</taxon>
        <taxon>Stephanodiscaceae</taxon>
        <taxon>Cyclostephanos</taxon>
    </lineage>
</organism>